<keyword evidence="4" id="KW-0862">Zinc</keyword>
<dbReference type="GO" id="GO:0003677">
    <property type="term" value="F:DNA binding"/>
    <property type="evidence" value="ECO:0007669"/>
    <property type="project" value="UniProtKB-KW"/>
</dbReference>
<keyword evidence="8" id="KW-0539">Nucleus</keyword>
<evidence type="ECO:0000313" key="12">
    <source>
        <dbReference type="EMBL" id="KAK2720657.1"/>
    </source>
</evidence>
<name>A0AA88L883_ARTSF</name>
<evidence type="ECO:0000256" key="5">
    <source>
        <dbReference type="ARBA" id="ARBA00023015"/>
    </source>
</evidence>
<feature type="region of interest" description="Disordered" evidence="10">
    <location>
        <begin position="164"/>
        <end position="192"/>
    </location>
</feature>
<dbReference type="PROSITE" id="PS50808">
    <property type="entry name" value="ZF_BED"/>
    <property type="match status" value="1"/>
</dbReference>
<evidence type="ECO:0000256" key="10">
    <source>
        <dbReference type="SAM" id="MobiDB-lite"/>
    </source>
</evidence>
<evidence type="ECO:0000256" key="8">
    <source>
        <dbReference type="ARBA" id="ARBA00023242"/>
    </source>
</evidence>
<dbReference type="SMART" id="SM00614">
    <property type="entry name" value="ZnF_BED"/>
    <property type="match status" value="1"/>
</dbReference>
<accession>A0AA88L883</accession>
<keyword evidence="2" id="KW-0479">Metal-binding</keyword>
<dbReference type="InterPro" id="IPR036236">
    <property type="entry name" value="Znf_C2H2_sf"/>
</dbReference>
<dbReference type="InterPro" id="IPR012337">
    <property type="entry name" value="RNaseH-like_sf"/>
</dbReference>
<dbReference type="EMBL" id="JAVRJZ010000007">
    <property type="protein sequence ID" value="KAK2720657.1"/>
    <property type="molecule type" value="Genomic_DNA"/>
</dbReference>
<dbReference type="InterPro" id="IPR008906">
    <property type="entry name" value="HATC_C_dom"/>
</dbReference>
<dbReference type="InterPro" id="IPR052035">
    <property type="entry name" value="ZnF_BED_domain_contain"/>
</dbReference>
<dbReference type="GO" id="GO:0009791">
    <property type="term" value="P:post-embryonic development"/>
    <property type="evidence" value="ECO:0007669"/>
    <property type="project" value="UniProtKB-ARBA"/>
</dbReference>
<dbReference type="GO" id="GO:0008270">
    <property type="term" value="F:zinc ion binding"/>
    <property type="evidence" value="ECO:0007669"/>
    <property type="project" value="UniProtKB-KW"/>
</dbReference>
<dbReference type="SUPFAM" id="SSF53098">
    <property type="entry name" value="Ribonuclease H-like"/>
    <property type="match status" value="1"/>
</dbReference>
<keyword evidence="5" id="KW-0805">Transcription regulation</keyword>
<evidence type="ECO:0000256" key="2">
    <source>
        <dbReference type="ARBA" id="ARBA00022723"/>
    </source>
</evidence>
<keyword evidence="7" id="KW-0804">Transcription</keyword>
<dbReference type="InterPro" id="IPR003656">
    <property type="entry name" value="Znf_BED"/>
</dbReference>
<keyword evidence="6" id="KW-0238">DNA-binding</keyword>
<organism evidence="12 13">
    <name type="scientific">Artemia franciscana</name>
    <name type="common">Brine shrimp</name>
    <name type="synonym">Artemia sanfranciscana</name>
    <dbReference type="NCBI Taxonomy" id="6661"/>
    <lineage>
        <taxon>Eukaryota</taxon>
        <taxon>Metazoa</taxon>
        <taxon>Ecdysozoa</taxon>
        <taxon>Arthropoda</taxon>
        <taxon>Crustacea</taxon>
        <taxon>Branchiopoda</taxon>
        <taxon>Anostraca</taxon>
        <taxon>Artemiidae</taxon>
        <taxon>Artemia</taxon>
    </lineage>
</organism>
<dbReference type="Pfam" id="PF02892">
    <property type="entry name" value="zf-BED"/>
    <property type="match status" value="1"/>
</dbReference>
<gene>
    <name evidence="12" type="ORF">QYM36_004519</name>
</gene>
<evidence type="ECO:0000256" key="4">
    <source>
        <dbReference type="ARBA" id="ARBA00022833"/>
    </source>
</evidence>
<feature type="domain" description="BED-type" evidence="11">
    <location>
        <begin position="91"/>
        <end position="149"/>
    </location>
</feature>
<evidence type="ECO:0000256" key="6">
    <source>
        <dbReference type="ARBA" id="ARBA00023125"/>
    </source>
</evidence>
<reference evidence="12" key="1">
    <citation type="submission" date="2023-07" db="EMBL/GenBank/DDBJ databases">
        <title>Chromosome-level genome assembly of Artemia franciscana.</title>
        <authorList>
            <person name="Jo E."/>
        </authorList>
    </citation>
    <scope>NUCLEOTIDE SEQUENCE</scope>
    <source>
        <tissue evidence="12">Whole body</tissue>
    </source>
</reference>
<evidence type="ECO:0000313" key="13">
    <source>
        <dbReference type="Proteomes" id="UP001187531"/>
    </source>
</evidence>
<proteinExistence type="predicted"/>
<evidence type="ECO:0000256" key="3">
    <source>
        <dbReference type="ARBA" id="ARBA00022771"/>
    </source>
</evidence>
<dbReference type="PANTHER" id="PTHR46481">
    <property type="entry name" value="ZINC FINGER BED DOMAIN-CONTAINING PROTEIN 4"/>
    <property type="match status" value="1"/>
</dbReference>
<dbReference type="SUPFAM" id="SSF57667">
    <property type="entry name" value="beta-beta-alpha zinc fingers"/>
    <property type="match status" value="1"/>
</dbReference>
<keyword evidence="3 9" id="KW-0863">Zinc-finger</keyword>
<comment type="subcellular location">
    <subcellularLocation>
        <location evidence="1">Nucleus</location>
    </subcellularLocation>
</comment>
<evidence type="ECO:0000256" key="7">
    <source>
        <dbReference type="ARBA" id="ARBA00023163"/>
    </source>
</evidence>
<evidence type="ECO:0000259" key="11">
    <source>
        <dbReference type="PROSITE" id="PS50808"/>
    </source>
</evidence>
<dbReference type="AlphaFoldDB" id="A0AA88L883"/>
<dbReference type="GO" id="GO:0046983">
    <property type="term" value="F:protein dimerization activity"/>
    <property type="evidence" value="ECO:0007669"/>
    <property type="project" value="InterPro"/>
</dbReference>
<dbReference type="Pfam" id="PF05699">
    <property type="entry name" value="Dimer_Tnp_hAT"/>
    <property type="match status" value="1"/>
</dbReference>
<evidence type="ECO:0000256" key="1">
    <source>
        <dbReference type="ARBA" id="ARBA00004123"/>
    </source>
</evidence>
<dbReference type="GO" id="GO:0005634">
    <property type="term" value="C:nucleus"/>
    <property type="evidence" value="ECO:0007669"/>
    <property type="project" value="UniProtKB-SubCell"/>
</dbReference>
<dbReference type="PANTHER" id="PTHR46481:SF10">
    <property type="entry name" value="ZINC FINGER BED DOMAIN-CONTAINING PROTEIN 39"/>
    <property type="match status" value="1"/>
</dbReference>
<protein>
    <recommendedName>
        <fullName evidence="11">BED-type domain-containing protein</fullName>
    </recommendedName>
</protein>
<dbReference type="EMBL" id="JAVRJZ010000007">
    <property type="protein sequence ID" value="KAK2720658.1"/>
    <property type="molecule type" value="Genomic_DNA"/>
</dbReference>
<comment type="caution">
    <text evidence="12">The sequence shown here is derived from an EMBL/GenBank/DDBJ whole genome shotgun (WGS) entry which is preliminary data.</text>
</comment>
<keyword evidence="13" id="KW-1185">Reference proteome</keyword>
<sequence length="715" mass="81319">MNEDTKTSVSNKISKDEPYTVVVQLPNYAGEGMSEEQIYVYDSRETDSNRMELYQQMEVIAEDGQNHIEPFKNEDQECLVTAGIKIIENSSAKSAVWNHFGWAAHGDSDEPNRRRAVCRLCYSEVLYSGNTTNLQFHLRRHHRYELSLGTEVCAKNWKTFSTPMKRKGGRLSTDETQKKQSKLNTDSDEGSSYIQLHRGQKQEMNLLIIKSLVTDCLPLSVLEGTGMQGMMKMLDSDFSDKKLDVLRTEVLPKLYEDTLKKTLSHLSISQSVSLSIEAWYNIDKTQNYVGLIFNYLNSNGNVSSSYCKTLEVNLGDSPKTIAELINQALKDLQLDFARIVGCTMPEEPEGIYNTLSEAIRLMQMPRIPCLISAFQCASKELLQIVNIDFSYSKLKTLLNLISQNPKYVSIYQDELKDCDWILKDSVPFPLLCKGMTRCIEVQELLMSIATREFNSKPSLTREDFSTLHAIVYILQPLTDSTETINGADFPCISIILPFLYKVTNIAFNAQEGDSVVLAEAKLLVRSYLSTIYGREQTQLFLRTAMYLDPRLKSLPFFAAEEKLEIRELLHAELSKLVRKNGGACGSARTSHGDKKTKLSAMLGDIFPETSTESDMLKQENSSNFVENIARSEINCYENEEPMSLDEIQPLKWWKEREAQYRYLSKMARKLLCISSASIPAKRMLTKNGVNWQHRRASLATKELHSVVFLSESYGR</sequence>
<dbReference type="Proteomes" id="UP001187531">
    <property type="component" value="Unassembled WGS sequence"/>
</dbReference>
<evidence type="ECO:0000256" key="9">
    <source>
        <dbReference type="PROSITE-ProRule" id="PRU00027"/>
    </source>
</evidence>